<organism evidence="2 4">
    <name type="scientific">Xanthobacter flavus</name>
    <dbReference type="NCBI Taxonomy" id="281"/>
    <lineage>
        <taxon>Bacteria</taxon>
        <taxon>Pseudomonadati</taxon>
        <taxon>Pseudomonadota</taxon>
        <taxon>Alphaproteobacteria</taxon>
        <taxon>Hyphomicrobiales</taxon>
        <taxon>Xanthobacteraceae</taxon>
        <taxon>Xanthobacter</taxon>
    </lineage>
</organism>
<dbReference type="Proteomes" id="UP001144397">
    <property type="component" value="Unassembled WGS sequence"/>
</dbReference>
<accession>A0A9W6CTY0</accession>
<feature type="domain" description="ChrB C-terminal" evidence="1">
    <location>
        <begin position="2"/>
        <end position="73"/>
    </location>
</feature>
<dbReference type="Proteomes" id="UP001245370">
    <property type="component" value="Unassembled WGS sequence"/>
</dbReference>
<evidence type="ECO:0000313" key="4">
    <source>
        <dbReference type="Proteomes" id="UP001144397"/>
    </source>
</evidence>
<proteinExistence type="predicted"/>
<evidence type="ECO:0000313" key="3">
    <source>
        <dbReference type="EMBL" id="MDR6334965.1"/>
    </source>
</evidence>
<gene>
    <name evidence="3" type="ORF">GGQ86_003455</name>
    <name evidence="2" type="ORF">XFLAVUS301_34870</name>
</gene>
<dbReference type="AlphaFoldDB" id="A0A9W6CTY0"/>
<keyword evidence="5" id="KW-1185">Reference proteome</keyword>
<dbReference type="EMBL" id="BSDO01000005">
    <property type="protein sequence ID" value="GLI23813.1"/>
    <property type="molecule type" value="Genomic_DNA"/>
</dbReference>
<dbReference type="InterPro" id="IPR018634">
    <property type="entry name" value="ChrB_C"/>
</dbReference>
<evidence type="ECO:0000313" key="2">
    <source>
        <dbReference type="EMBL" id="GLI23813.1"/>
    </source>
</evidence>
<dbReference type="EMBL" id="JAVDPY010000006">
    <property type="protein sequence ID" value="MDR6334965.1"/>
    <property type="molecule type" value="Genomic_DNA"/>
</dbReference>
<reference evidence="3 5" key="2">
    <citation type="submission" date="2023-07" db="EMBL/GenBank/DDBJ databases">
        <title>Genomic Encyclopedia of Type Strains, Phase IV (KMG-IV): sequencing the most valuable type-strain genomes for metagenomic binning, comparative biology and taxonomic classification.</title>
        <authorList>
            <person name="Goeker M."/>
        </authorList>
    </citation>
    <scope>NUCLEOTIDE SEQUENCE [LARGE SCALE GENOMIC DNA]</scope>
    <source>
        <strain evidence="3 5">DSM 338</strain>
    </source>
</reference>
<comment type="caution">
    <text evidence="2">The sequence shown here is derived from an EMBL/GenBank/DDBJ whole genome shotgun (WGS) entry which is preliminary data.</text>
</comment>
<sequence length="79" mass="8464">MVTCARPKVDRIACPWLFRRFIDPDAAFLFVGASEVEGGAAALGAAPFDIDSAFLSHRGEGCTFDTIIEEFGPRSAAAR</sequence>
<protein>
    <recommendedName>
        <fullName evidence="1">ChrB C-terminal domain-containing protein</fullName>
    </recommendedName>
</protein>
<evidence type="ECO:0000313" key="5">
    <source>
        <dbReference type="Proteomes" id="UP001245370"/>
    </source>
</evidence>
<name>A0A9W6CTY0_XANFL</name>
<evidence type="ECO:0000259" key="1">
    <source>
        <dbReference type="Pfam" id="PF09828"/>
    </source>
</evidence>
<reference evidence="2" key="1">
    <citation type="submission" date="2022-12" db="EMBL/GenBank/DDBJ databases">
        <title>Reference genome sequencing for broad-spectrum identification of bacterial and archaeal isolates by mass spectrometry.</title>
        <authorList>
            <person name="Sekiguchi Y."/>
            <person name="Tourlousse D.M."/>
        </authorList>
    </citation>
    <scope>NUCLEOTIDE SEQUENCE</scope>
    <source>
        <strain evidence="2">301</strain>
    </source>
</reference>
<dbReference type="Pfam" id="PF09828">
    <property type="entry name" value="ChrB_C"/>
    <property type="match status" value="1"/>
</dbReference>